<feature type="transmembrane region" description="Helical" evidence="1">
    <location>
        <begin position="12"/>
        <end position="30"/>
    </location>
</feature>
<keyword evidence="1" id="KW-1133">Transmembrane helix</keyword>
<organism evidence="2">
    <name type="scientific">freshwater metagenome</name>
    <dbReference type="NCBI Taxonomy" id="449393"/>
    <lineage>
        <taxon>unclassified sequences</taxon>
        <taxon>metagenomes</taxon>
        <taxon>ecological metagenomes</taxon>
    </lineage>
</organism>
<evidence type="ECO:0000313" key="3">
    <source>
        <dbReference type="EMBL" id="CAB4663873.1"/>
    </source>
</evidence>
<reference evidence="2" key="1">
    <citation type="submission" date="2020-05" db="EMBL/GenBank/DDBJ databases">
        <authorList>
            <person name="Chiriac C."/>
            <person name="Salcher M."/>
            <person name="Ghai R."/>
            <person name="Kavagutti S V."/>
        </authorList>
    </citation>
    <scope>NUCLEOTIDE SEQUENCE</scope>
</reference>
<evidence type="ECO:0000256" key="1">
    <source>
        <dbReference type="SAM" id="Phobius"/>
    </source>
</evidence>
<keyword evidence="1" id="KW-0472">Membrane</keyword>
<sequence>MQKNIEMGPAGSLTIAILIIAVVFLMRSFYKRFMGVDRSDDTTDK</sequence>
<accession>A0A6J6G7U4</accession>
<dbReference type="EMBL" id="CAEZWQ010000075">
    <property type="protein sequence ID" value="CAB4663873.1"/>
    <property type="molecule type" value="Genomic_DNA"/>
</dbReference>
<gene>
    <name evidence="2" type="ORF">UFOPK1795_00953</name>
    <name evidence="3" type="ORF">UFOPK2275_00716</name>
</gene>
<protein>
    <submittedName>
        <fullName evidence="2">Unannotated protein</fullName>
    </submittedName>
</protein>
<proteinExistence type="predicted"/>
<dbReference type="AlphaFoldDB" id="A0A6J6G7U4"/>
<evidence type="ECO:0000313" key="2">
    <source>
        <dbReference type="EMBL" id="CAB4597281.1"/>
    </source>
</evidence>
<name>A0A6J6G7U4_9ZZZZ</name>
<dbReference type="EMBL" id="CAEZUG010000059">
    <property type="protein sequence ID" value="CAB4597281.1"/>
    <property type="molecule type" value="Genomic_DNA"/>
</dbReference>
<keyword evidence="1" id="KW-0812">Transmembrane</keyword>